<proteinExistence type="predicted"/>
<feature type="non-terminal residue" evidence="1">
    <location>
        <position position="1"/>
    </location>
</feature>
<reference evidence="1" key="1">
    <citation type="journal article" date="2014" name="Front. Microbiol.">
        <title>High frequency of phylogenetically diverse reductive dehalogenase-homologous genes in deep subseafloor sedimentary metagenomes.</title>
        <authorList>
            <person name="Kawai M."/>
            <person name="Futagami T."/>
            <person name="Toyoda A."/>
            <person name="Takaki Y."/>
            <person name="Nishi S."/>
            <person name="Hori S."/>
            <person name="Arai W."/>
            <person name="Tsubouchi T."/>
            <person name="Morono Y."/>
            <person name="Uchiyama I."/>
            <person name="Ito T."/>
            <person name="Fujiyama A."/>
            <person name="Inagaki F."/>
            <person name="Takami H."/>
        </authorList>
    </citation>
    <scope>NUCLEOTIDE SEQUENCE</scope>
    <source>
        <strain evidence="1">Expedition CK06-06</strain>
    </source>
</reference>
<evidence type="ECO:0000313" key="1">
    <source>
        <dbReference type="EMBL" id="GAH13019.1"/>
    </source>
</evidence>
<protein>
    <submittedName>
        <fullName evidence="1">Uncharacterized protein</fullName>
    </submittedName>
</protein>
<dbReference type="AlphaFoldDB" id="X1E778"/>
<dbReference type="EMBL" id="BART01037988">
    <property type="protein sequence ID" value="GAH13019.1"/>
    <property type="molecule type" value="Genomic_DNA"/>
</dbReference>
<name>X1E778_9ZZZZ</name>
<comment type="caution">
    <text evidence="1">The sequence shown here is derived from an EMBL/GenBank/DDBJ whole genome shotgun (WGS) entry which is preliminary data.</text>
</comment>
<sequence>TIRWILSWWKSLLTLDRLLSVYGSPVSLWKPINTYPPPWFLIAYQDDVTSQAIVPLETPSSAIAEYVYPITRTVFEAFEGVEIDISVIEDLIQRLIERRR</sequence>
<organism evidence="1">
    <name type="scientific">marine sediment metagenome</name>
    <dbReference type="NCBI Taxonomy" id="412755"/>
    <lineage>
        <taxon>unclassified sequences</taxon>
        <taxon>metagenomes</taxon>
        <taxon>ecological metagenomes</taxon>
    </lineage>
</organism>
<accession>X1E778</accession>
<gene>
    <name evidence="1" type="ORF">S01H4_63255</name>
</gene>